<evidence type="ECO:0000313" key="1">
    <source>
        <dbReference type="EMBL" id="JAD17169.1"/>
    </source>
</evidence>
<reference evidence="1" key="1">
    <citation type="submission" date="2014-09" db="EMBL/GenBank/DDBJ databases">
        <authorList>
            <person name="Magalhaes I.L.F."/>
            <person name="Oliveira U."/>
            <person name="Santos F.R."/>
            <person name="Vidigal T.H.D.A."/>
            <person name="Brescovit A.D."/>
            <person name="Santos A.J."/>
        </authorList>
    </citation>
    <scope>NUCLEOTIDE SEQUENCE</scope>
    <source>
        <tissue evidence="1">Shoot tissue taken approximately 20 cm above the soil surface</tissue>
    </source>
</reference>
<reference evidence="1" key="2">
    <citation type="journal article" date="2015" name="Data Brief">
        <title>Shoot transcriptome of the giant reed, Arundo donax.</title>
        <authorList>
            <person name="Barrero R.A."/>
            <person name="Guerrero F.D."/>
            <person name="Moolhuijzen P."/>
            <person name="Goolsby J.A."/>
            <person name="Tidwell J."/>
            <person name="Bellgard S.E."/>
            <person name="Bellgard M.I."/>
        </authorList>
    </citation>
    <scope>NUCLEOTIDE SEQUENCE</scope>
    <source>
        <tissue evidence="1">Shoot tissue taken approximately 20 cm above the soil surface</tissue>
    </source>
</reference>
<name>A0A0A8XT95_ARUDO</name>
<protein>
    <submittedName>
        <fullName evidence="1">Uncharacterized protein</fullName>
    </submittedName>
</protein>
<organism evidence="1">
    <name type="scientific">Arundo donax</name>
    <name type="common">Giant reed</name>
    <name type="synonym">Donax arundinaceus</name>
    <dbReference type="NCBI Taxonomy" id="35708"/>
    <lineage>
        <taxon>Eukaryota</taxon>
        <taxon>Viridiplantae</taxon>
        <taxon>Streptophyta</taxon>
        <taxon>Embryophyta</taxon>
        <taxon>Tracheophyta</taxon>
        <taxon>Spermatophyta</taxon>
        <taxon>Magnoliopsida</taxon>
        <taxon>Liliopsida</taxon>
        <taxon>Poales</taxon>
        <taxon>Poaceae</taxon>
        <taxon>PACMAD clade</taxon>
        <taxon>Arundinoideae</taxon>
        <taxon>Arundineae</taxon>
        <taxon>Arundo</taxon>
    </lineage>
</organism>
<sequence length="106" mass="11911">MSVCCLSARIRNPWRAFSATCAVLDEGGPWLEVQAWLLKDSQPPAEKEEVTFFIKKLEKNKVTNSVKPLLIHRGTPRQVRPTDWACILLCAVPLHVAESDFDGTYA</sequence>
<accession>A0A0A8XT95</accession>
<dbReference type="AlphaFoldDB" id="A0A0A8XT95"/>
<proteinExistence type="predicted"/>
<dbReference type="EMBL" id="GBRH01280726">
    <property type="protein sequence ID" value="JAD17169.1"/>
    <property type="molecule type" value="Transcribed_RNA"/>
</dbReference>